<evidence type="ECO:0000313" key="2">
    <source>
        <dbReference type="Proteomes" id="UP000199555"/>
    </source>
</evidence>
<accession>A0A1G9HYN2</accession>
<keyword evidence="2" id="KW-1185">Reference proteome</keyword>
<dbReference type="STRING" id="525640.SAMN04487971_10774"/>
<dbReference type="Proteomes" id="UP000199555">
    <property type="component" value="Unassembled WGS sequence"/>
</dbReference>
<dbReference type="EMBL" id="FNGE01000007">
    <property type="protein sequence ID" value="SDL18090.1"/>
    <property type="molecule type" value="Genomic_DNA"/>
</dbReference>
<sequence>MIRTITVGSCISVQGMFERDLGNGQIAVRVGEQTYVGKPVAR</sequence>
<organism evidence="1 2">
    <name type="scientific">Paracoccus chinensis</name>
    <dbReference type="NCBI Taxonomy" id="525640"/>
    <lineage>
        <taxon>Bacteria</taxon>
        <taxon>Pseudomonadati</taxon>
        <taxon>Pseudomonadota</taxon>
        <taxon>Alphaproteobacteria</taxon>
        <taxon>Rhodobacterales</taxon>
        <taxon>Paracoccaceae</taxon>
        <taxon>Paracoccus</taxon>
    </lineage>
</organism>
<dbReference type="RefSeq" id="WP_090755004.1">
    <property type="nucleotide sequence ID" value="NZ_FNGE01000007.1"/>
</dbReference>
<evidence type="ECO:0008006" key="3">
    <source>
        <dbReference type="Google" id="ProtNLM"/>
    </source>
</evidence>
<dbReference type="AlphaFoldDB" id="A0A1G9HYN2"/>
<protein>
    <recommendedName>
        <fullName evidence="3">Translation initiation factor 2</fullName>
    </recommendedName>
</protein>
<name>A0A1G9HYN2_9RHOB</name>
<proteinExistence type="predicted"/>
<gene>
    <name evidence="1" type="ORF">SAMN04487971_10774</name>
</gene>
<reference evidence="2" key="1">
    <citation type="submission" date="2016-10" db="EMBL/GenBank/DDBJ databases">
        <authorList>
            <person name="Varghese N."/>
            <person name="Submissions S."/>
        </authorList>
    </citation>
    <scope>NUCLEOTIDE SEQUENCE [LARGE SCALE GENOMIC DNA]</scope>
    <source>
        <strain evidence="2">CGMCC 1.7655</strain>
    </source>
</reference>
<evidence type="ECO:0000313" key="1">
    <source>
        <dbReference type="EMBL" id="SDL18090.1"/>
    </source>
</evidence>